<name>A0ABQ5YMA2_9BURK</name>
<evidence type="ECO:0000313" key="5">
    <source>
        <dbReference type="EMBL" id="GLR25718.1"/>
    </source>
</evidence>
<evidence type="ECO:0000256" key="1">
    <source>
        <dbReference type="ARBA" id="ARBA00009023"/>
    </source>
</evidence>
<dbReference type="RefSeq" id="WP_284280153.1">
    <property type="nucleotide sequence ID" value="NZ_BSOJ01000007.1"/>
</dbReference>
<organism evidence="5 6">
    <name type="scientific">Limnobacter litoralis</name>
    <dbReference type="NCBI Taxonomy" id="481366"/>
    <lineage>
        <taxon>Bacteria</taxon>
        <taxon>Pseudomonadati</taxon>
        <taxon>Pseudomonadota</taxon>
        <taxon>Betaproteobacteria</taxon>
        <taxon>Burkholderiales</taxon>
        <taxon>Burkholderiaceae</taxon>
        <taxon>Limnobacter</taxon>
    </lineage>
</organism>
<gene>
    <name evidence="5" type="ORF">GCM10007875_08060</name>
</gene>
<dbReference type="Proteomes" id="UP001156664">
    <property type="component" value="Unassembled WGS sequence"/>
</dbReference>
<comment type="similarity">
    <text evidence="1">Belongs to the bacterial solute-binding protein 7 family.</text>
</comment>
<dbReference type="PANTHER" id="PTHR33376">
    <property type="match status" value="1"/>
</dbReference>
<proteinExistence type="inferred from homology"/>
<dbReference type="InterPro" id="IPR038404">
    <property type="entry name" value="TRAP_DctP_sf"/>
</dbReference>
<keyword evidence="2" id="KW-0813">Transport</keyword>
<keyword evidence="3 4" id="KW-0732">Signal</keyword>
<comment type="caution">
    <text evidence="5">The sequence shown here is derived from an EMBL/GenBank/DDBJ whole genome shotgun (WGS) entry which is preliminary data.</text>
</comment>
<dbReference type="Pfam" id="PF03480">
    <property type="entry name" value="DctP"/>
    <property type="match status" value="1"/>
</dbReference>
<dbReference type="SUPFAM" id="SSF53850">
    <property type="entry name" value="Periplasmic binding protein-like II"/>
    <property type="match status" value="1"/>
</dbReference>
<evidence type="ECO:0000256" key="2">
    <source>
        <dbReference type="ARBA" id="ARBA00022448"/>
    </source>
</evidence>
<dbReference type="CDD" id="cd13666">
    <property type="entry name" value="PBP2_TRAP_DctP_like_1"/>
    <property type="match status" value="1"/>
</dbReference>
<reference evidence="6" key="1">
    <citation type="journal article" date="2019" name="Int. J. Syst. Evol. Microbiol.">
        <title>The Global Catalogue of Microorganisms (GCM) 10K type strain sequencing project: providing services to taxonomists for standard genome sequencing and annotation.</title>
        <authorList>
            <consortium name="The Broad Institute Genomics Platform"/>
            <consortium name="The Broad Institute Genome Sequencing Center for Infectious Disease"/>
            <person name="Wu L."/>
            <person name="Ma J."/>
        </authorList>
    </citation>
    <scope>NUCLEOTIDE SEQUENCE [LARGE SCALE GENOMIC DNA]</scope>
    <source>
        <strain evidence="6">NBRC 105857</strain>
    </source>
</reference>
<feature type="chain" id="PRO_5046063595" evidence="4">
    <location>
        <begin position="25"/>
        <end position="377"/>
    </location>
</feature>
<keyword evidence="6" id="KW-1185">Reference proteome</keyword>
<accession>A0ABQ5YMA2</accession>
<dbReference type="InterPro" id="IPR018389">
    <property type="entry name" value="DctP_fam"/>
</dbReference>
<protein>
    <submittedName>
        <fullName evidence="5">C4-dicarboxylate ABC transporter substrate-binding protein</fullName>
    </submittedName>
</protein>
<dbReference type="NCBIfam" id="NF037995">
    <property type="entry name" value="TRAP_S1"/>
    <property type="match status" value="1"/>
</dbReference>
<evidence type="ECO:0000256" key="4">
    <source>
        <dbReference type="SAM" id="SignalP"/>
    </source>
</evidence>
<dbReference type="Gene3D" id="3.40.190.170">
    <property type="entry name" value="Bacterial extracellular solute-binding protein, family 7"/>
    <property type="match status" value="1"/>
</dbReference>
<evidence type="ECO:0000256" key="3">
    <source>
        <dbReference type="ARBA" id="ARBA00022729"/>
    </source>
</evidence>
<dbReference type="EMBL" id="BSOJ01000007">
    <property type="protein sequence ID" value="GLR25718.1"/>
    <property type="molecule type" value="Genomic_DNA"/>
</dbReference>
<dbReference type="PANTHER" id="PTHR33376:SF7">
    <property type="entry name" value="C4-DICARBOXYLATE-BINDING PROTEIN DCTB"/>
    <property type="match status" value="1"/>
</dbReference>
<feature type="signal peptide" evidence="4">
    <location>
        <begin position="1"/>
        <end position="24"/>
    </location>
</feature>
<sequence>MFKPTTILRTALAASVLLAGIAKAQATEIKVSLYWGPKSPIVLGGYKPFIKSIEEDKAADLQMKLFSGGALLDAKGTLPGLRSGIADVGTLALTYFPAELPHSQLVADMALIGKSSVAAAAAVTEYVLKDCAPCREDWKKLGLVYTGAYSTTPYLLISKTKITSLADLKGKKIRSPGAVWDRWIQSVGAVPVNVPSSEMYESFDRGIVDVVIHASSAMKTVNLGDIGKYVVKLPLGTYHALSAGSYNINTWKKLTTAQRKAILDRTPILVVGISDQYHVQDVEAEKLYAGRGVTITEPSADMLKQINDFRKADMANIIEAAKTKYGFANPQPEIDKIEALFDKWNKLLAPANGDRAKMEAIVKKEIYDTLDPATFGM</sequence>
<evidence type="ECO:0000313" key="6">
    <source>
        <dbReference type="Proteomes" id="UP001156664"/>
    </source>
</evidence>